<protein>
    <submittedName>
        <fullName evidence="5">Dna repair protein xrcc3</fullName>
    </submittedName>
</protein>
<feature type="compositionally biased region" description="Low complexity" evidence="3">
    <location>
        <begin position="1"/>
        <end position="16"/>
    </location>
</feature>
<evidence type="ECO:0000313" key="6">
    <source>
        <dbReference type="Proteomes" id="UP000019335"/>
    </source>
</evidence>
<keyword evidence="1" id="KW-0547">Nucleotide-binding</keyword>
<evidence type="ECO:0000256" key="2">
    <source>
        <dbReference type="ARBA" id="ARBA00022840"/>
    </source>
</evidence>
<dbReference type="Pfam" id="PF08423">
    <property type="entry name" value="Rad51"/>
    <property type="match status" value="1"/>
</dbReference>
<keyword evidence="6" id="KW-1185">Reference proteome</keyword>
<feature type="region of interest" description="Disordered" evidence="3">
    <location>
        <begin position="291"/>
        <end position="314"/>
    </location>
</feature>
<dbReference type="InterPro" id="IPR020588">
    <property type="entry name" value="RecA_ATP-bd"/>
</dbReference>
<dbReference type="GO" id="GO:0000400">
    <property type="term" value="F:four-way junction DNA binding"/>
    <property type="evidence" value="ECO:0007669"/>
    <property type="project" value="TreeGrafter"/>
</dbReference>
<dbReference type="PIRSF" id="PIRSF005856">
    <property type="entry name" value="Rad51"/>
    <property type="match status" value="1"/>
</dbReference>
<dbReference type="AlphaFoldDB" id="W7TMD8"/>
<accession>W7TMD8</accession>
<dbReference type="PANTHER" id="PTHR46487:SF1">
    <property type="entry name" value="DNA REPAIR PROTEIN XRCC3"/>
    <property type="match status" value="1"/>
</dbReference>
<reference evidence="5 6" key="1">
    <citation type="journal article" date="2014" name="Mol. Plant">
        <title>Chromosome Scale Genome Assembly and Transcriptome Profiling of Nannochloropsis gaditana in Nitrogen Depletion.</title>
        <authorList>
            <person name="Corteggiani Carpinelli E."/>
            <person name="Telatin A."/>
            <person name="Vitulo N."/>
            <person name="Forcato C."/>
            <person name="D'Angelo M."/>
            <person name="Schiavon R."/>
            <person name="Vezzi A."/>
            <person name="Giacometti G.M."/>
            <person name="Morosinotto T."/>
            <person name="Valle G."/>
        </authorList>
    </citation>
    <scope>NUCLEOTIDE SEQUENCE [LARGE SCALE GENOMIC DNA]</scope>
    <source>
        <strain evidence="5 6">B-31</strain>
    </source>
</reference>
<dbReference type="OrthoDB" id="1861185at2759"/>
<dbReference type="GO" id="GO:0071140">
    <property type="term" value="P:resolution of mitotic recombination intermediates"/>
    <property type="evidence" value="ECO:0007669"/>
    <property type="project" value="TreeGrafter"/>
</dbReference>
<dbReference type="InterPro" id="IPR027417">
    <property type="entry name" value="P-loop_NTPase"/>
</dbReference>
<name>W7TMD8_9STRA</name>
<evidence type="ECO:0000256" key="3">
    <source>
        <dbReference type="SAM" id="MobiDB-lite"/>
    </source>
</evidence>
<organism evidence="5 6">
    <name type="scientific">Nannochloropsis gaditana</name>
    <dbReference type="NCBI Taxonomy" id="72520"/>
    <lineage>
        <taxon>Eukaryota</taxon>
        <taxon>Sar</taxon>
        <taxon>Stramenopiles</taxon>
        <taxon>Ochrophyta</taxon>
        <taxon>Eustigmatophyceae</taxon>
        <taxon>Eustigmatales</taxon>
        <taxon>Monodopsidaceae</taxon>
        <taxon>Nannochloropsis</taxon>
    </lineage>
</organism>
<dbReference type="Proteomes" id="UP000019335">
    <property type="component" value="Unassembled WGS sequence"/>
</dbReference>
<dbReference type="GO" id="GO:0000722">
    <property type="term" value="P:telomere maintenance via recombination"/>
    <property type="evidence" value="ECO:0007669"/>
    <property type="project" value="TreeGrafter"/>
</dbReference>
<evidence type="ECO:0000313" key="5">
    <source>
        <dbReference type="EMBL" id="EWM21591.1"/>
    </source>
</evidence>
<keyword evidence="2" id="KW-0067">ATP-binding</keyword>
<dbReference type="InterPro" id="IPR016467">
    <property type="entry name" value="DNA_recomb/repair_RecA-like"/>
</dbReference>
<dbReference type="GO" id="GO:0045003">
    <property type="term" value="P:double-strand break repair via synthesis-dependent strand annealing"/>
    <property type="evidence" value="ECO:0007669"/>
    <property type="project" value="TreeGrafter"/>
</dbReference>
<evidence type="ECO:0000259" key="4">
    <source>
        <dbReference type="PROSITE" id="PS50162"/>
    </source>
</evidence>
<sequence>MTAATLTATTTSSTETRLNNAGGKEIKSAAGFDLFPRPPRTAYDLYQDEKHTRRVSLGCPVLDAAFRGGLPGHGVVEVSGMAGAGKTQLMLQLLVQQVRDAEAEWRRAKYATPFVAGRSFYLSTEGPLPAKRLAEMAAATCPEDSGFAQRVLESVIIVEAKNVEDQLYLLTTQLPSLLADASLGKIRLCVIDSMSALFRGEFSLSKMDTLERAKMIFTMAKQMKRLSDRWGLPFVVTNQVTADFAAATFGVWEGGNADVVGDGVQPALGLSWSNCVHTRFLLSRRDANNRIPSFPTPGSNPPSNPATADARSTGQSSRWIRHMRLLLSPSLPSNLSCRFVLETAGVRGVRRTEMNEDGRPRER</sequence>
<comment type="caution">
    <text evidence="5">The sequence shown here is derived from an EMBL/GenBank/DDBJ whole genome shotgun (WGS) entry which is preliminary data.</text>
</comment>
<feature type="region of interest" description="Disordered" evidence="3">
    <location>
        <begin position="1"/>
        <end position="22"/>
    </location>
</feature>
<dbReference type="PROSITE" id="PS50162">
    <property type="entry name" value="RECA_2"/>
    <property type="match status" value="1"/>
</dbReference>
<feature type="compositionally biased region" description="Pro residues" evidence="3">
    <location>
        <begin position="294"/>
        <end position="304"/>
    </location>
</feature>
<dbReference type="InterPro" id="IPR013632">
    <property type="entry name" value="Rad51_C"/>
</dbReference>
<dbReference type="SUPFAM" id="SSF52540">
    <property type="entry name" value="P-loop containing nucleoside triphosphate hydrolases"/>
    <property type="match status" value="1"/>
</dbReference>
<evidence type="ECO:0000256" key="1">
    <source>
        <dbReference type="ARBA" id="ARBA00022741"/>
    </source>
</evidence>
<dbReference type="GO" id="GO:0140664">
    <property type="term" value="F:ATP-dependent DNA damage sensor activity"/>
    <property type="evidence" value="ECO:0007669"/>
    <property type="project" value="InterPro"/>
</dbReference>
<dbReference type="Gene3D" id="3.40.50.300">
    <property type="entry name" value="P-loop containing nucleotide triphosphate hydrolases"/>
    <property type="match status" value="1"/>
</dbReference>
<proteinExistence type="predicted"/>
<feature type="domain" description="RecA family profile 1" evidence="4">
    <location>
        <begin position="51"/>
        <end position="240"/>
    </location>
</feature>
<dbReference type="PANTHER" id="PTHR46487">
    <property type="entry name" value="DNA REPAIR PROTEIN XRCC3"/>
    <property type="match status" value="1"/>
</dbReference>
<dbReference type="GO" id="GO:0090656">
    <property type="term" value="P:t-circle formation"/>
    <property type="evidence" value="ECO:0007669"/>
    <property type="project" value="TreeGrafter"/>
</dbReference>
<dbReference type="EMBL" id="AZIL01002442">
    <property type="protein sequence ID" value="EWM21591.1"/>
    <property type="molecule type" value="Genomic_DNA"/>
</dbReference>
<dbReference type="GO" id="GO:0005524">
    <property type="term" value="F:ATP binding"/>
    <property type="evidence" value="ECO:0007669"/>
    <property type="project" value="UniProtKB-KW"/>
</dbReference>
<dbReference type="GO" id="GO:0033065">
    <property type="term" value="C:Rad51C-XRCC3 complex"/>
    <property type="evidence" value="ECO:0007669"/>
    <property type="project" value="TreeGrafter"/>
</dbReference>
<gene>
    <name evidence="5" type="ORF">Naga_100012g28</name>
</gene>
<dbReference type="GO" id="GO:0005657">
    <property type="term" value="C:replication fork"/>
    <property type="evidence" value="ECO:0007669"/>
    <property type="project" value="TreeGrafter"/>
</dbReference>